<dbReference type="Gene3D" id="3.40.50.11720">
    <property type="entry name" value="3-Deoxy-D-manno-octulosonic-acid transferase, N-terminal domain"/>
    <property type="match status" value="1"/>
</dbReference>
<dbReference type="STRING" id="1029756.W911_10755"/>
<dbReference type="EMBL" id="CP006912">
    <property type="protein sequence ID" value="AHB48767.1"/>
    <property type="molecule type" value="Genomic_DNA"/>
</dbReference>
<feature type="site" description="Transition state stabilizer" evidence="9">
    <location>
        <position position="455"/>
    </location>
</feature>
<feature type="domain" description="DUF374" evidence="10">
    <location>
        <begin position="70"/>
        <end position="138"/>
    </location>
</feature>
<sequence>MAQSPHQEPLFGRLLGTLAARYTRLVLATSTVTYDPPDARVRAEALHPYILAMWHGQFFLMPTLHIGAFPVSAMVARHKDASAVRVLLRSFDINVVRGAGAGHRRRDRGGASALRTSMRLLEEGSTLAMTADVPPGPARRAGAGIVTLAKFSGRPIVPFAVATSRFFALDTWSRMTINLPFSKMVYVIGEPIWVPADATDEQLEERRRTVEDAMNDVTARAYRTVGGNIARATPRGPAPRPTEPAAVGLLLKMYQGGTSLVRFAAPLLLSIRSRQGKEDPTRRGERYGGASLPRPAGPLVWFHAASVGETNAVLPVIERLLTERPDLNVLLTTGTLTSAALAKRRLPPRACHQFVVLDVPKYVRAFLDHWKPDLAVFAESEIWPNLIVEASRAGVPLALVNARMSARSAKRWARFGSVARPLFSRFDMILAQSEPVGRLITTLGARHVEVLGNLKIDAPPPLVDAAALENLTRALGGRPVFVAASTHDPEEGSVAKAHEIVAKRIPNVCTIIAPRHPDRGKVIADMLAARGLKVRRRSLGELPDAVTDIYVADTIGELGTLYALTKVAFVGGSLIARGGQNPIEAIGHGAAVLTGPHWTNFREFYTALIRHKGVREVASPEELAQAVDVLLTDDRALDDMRKGASSAIASLAGALDRTVAALLGLLPAETGVRRAS</sequence>
<evidence type="ECO:0000256" key="2">
    <source>
        <dbReference type="ARBA" id="ARBA00004713"/>
    </source>
</evidence>
<dbReference type="OrthoDB" id="9789797at2"/>
<dbReference type="RefSeq" id="WP_023787503.1">
    <property type="nucleotide sequence ID" value="NC_022997.1"/>
</dbReference>
<evidence type="ECO:0000256" key="4">
    <source>
        <dbReference type="ARBA" id="ARBA00019077"/>
    </source>
</evidence>
<dbReference type="SUPFAM" id="SSF69593">
    <property type="entry name" value="Glycerol-3-phosphate (1)-acyltransferase"/>
    <property type="match status" value="1"/>
</dbReference>
<protein>
    <recommendedName>
        <fullName evidence="4">3-deoxy-D-manno-octulosonic acid transferase</fullName>
        <ecNumber evidence="3">2.4.99.12</ecNumber>
    </recommendedName>
    <alternativeName>
        <fullName evidence="6">Lipid IV(A) 3-deoxy-D-manno-octulosonic acid transferase</fullName>
    </alternativeName>
</protein>
<evidence type="ECO:0000256" key="6">
    <source>
        <dbReference type="ARBA" id="ARBA00031445"/>
    </source>
</evidence>
<comment type="pathway">
    <text evidence="2">Bacterial outer membrane biogenesis; LPS core biosynthesis.</text>
</comment>
<evidence type="ECO:0000256" key="9">
    <source>
        <dbReference type="PIRSR" id="PIRSR639901-2"/>
    </source>
</evidence>
<comment type="catalytic activity">
    <reaction evidence="7">
        <text>lipid IVA (E. coli) + CMP-3-deoxy-beta-D-manno-octulosonate = alpha-Kdo-(2-&gt;6)-lipid IVA (E. coli) + CMP + H(+)</text>
        <dbReference type="Rhea" id="RHEA:28066"/>
        <dbReference type="ChEBI" id="CHEBI:15378"/>
        <dbReference type="ChEBI" id="CHEBI:58603"/>
        <dbReference type="ChEBI" id="CHEBI:60364"/>
        <dbReference type="ChEBI" id="CHEBI:60377"/>
        <dbReference type="ChEBI" id="CHEBI:85987"/>
        <dbReference type="EC" id="2.4.99.12"/>
    </reaction>
</comment>
<dbReference type="GO" id="GO:0043842">
    <property type="term" value="F:Kdo transferase activity"/>
    <property type="evidence" value="ECO:0007669"/>
    <property type="project" value="UniProtKB-EC"/>
</dbReference>
<feature type="active site" description="Proton acceptor" evidence="8">
    <location>
        <position position="309"/>
    </location>
</feature>
<gene>
    <name evidence="12" type="ORF">W911_10755</name>
</gene>
<dbReference type="PANTHER" id="PTHR42755:SF1">
    <property type="entry name" value="3-DEOXY-D-MANNO-OCTULOSONIC ACID TRANSFERASE, MITOCHONDRIAL-RELATED"/>
    <property type="match status" value="1"/>
</dbReference>
<evidence type="ECO:0000256" key="8">
    <source>
        <dbReference type="PIRSR" id="PIRSR639901-1"/>
    </source>
</evidence>
<keyword evidence="5 12" id="KW-0808">Transferase</keyword>
<comment type="function">
    <text evidence="1">Involved in lipopolysaccharide (LPS) biosynthesis. Catalyzes the transfer of 3-deoxy-D-manno-octulosonate (Kdo) residue(s) from CMP-Kdo to lipid IV(A), the tetraacyldisaccharide-1,4'-bisphosphate precursor of lipid A.</text>
</comment>
<dbReference type="Proteomes" id="UP000018542">
    <property type="component" value="Chromosome"/>
</dbReference>
<evidence type="ECO:0000259" key="10">
    <source>
        <dbReference type="Pfam" id="PF04028"/>
    </source>
</evidence>
<dbReference type="GO" id="GO:0009245">
    <property type="term" value="P:lipid A biosynthetic process"/>
    <property type="evidence" value="ECO:0007669"/>
    <property type="project" value="TreeGrafter"/>
</dbReference>
<accession>V5SE44</accession>
<dbReference type="PATRIC" id="fig|1029756.8.peg.2238"/>
<keyword evidence="13" id="KW-1185">Reference proteome</keyword>
<evidence type="ECO:0000313" key="12">
    <source>
        <dbReference type="EMBL" id="AHB48767.1"/>
    </source>
</evidence>
<dbReference type="CDD" id="cd07983">
    <property type="entry name" value="LPLAT_DUF374-like"/>
    <property type="match status" value="1"/>
</dbReference>
<dbReference type="SUPFAM" id="SSF53756">
    <property type="entry name" value="UDP-Glycosyltransferase/glycogen phosphorylase"/>
    <property type="match status" value="1"/>
</dbReference>
<evidence type="ECO:0000256" key="5">
    <source>
        <dbReference type="ARBA" id="ARBA00022679"/>
    </source>
</evidence>
<dbReference type="InterPro" id="IPR007507">
    <property type="entry name" value="Glycos_transf_N"/>
</dbReference>
<dbReference type="Pfam" id="PF04028">
    <property type="entry name" value="DUF374"/>
    <property type="match status" value="1"/>
</dbReference>
<feature type="site" description="Transition state stabilizer" evidence="9">
    <location>
        <position position="379"/>
    </location>
</feature>
<dbReference type="Gene3D" id="3.40.50.2000">
    <property type="entry name" value="Glycogen Phosphorylase B"/>
    <property type="match status" value="1"/>
</dbReference>
<dbReference type="Pfam" id="PF04413">
    <property type="entry name" value="Glycos_transf_N"/>
    <property type="match status" value="1"/>
</dbReference>
<dbReference type="EC" id="2.4.99.12" evidence="3"/>
<name>V5SE44_9HYPH</name>
<proteinExistence type="predicted"/>
<dbReference type="InterPro" id="IPR007172">
    <property type="entry name" value="DUF374"/>
</dbReference>
<dbReference type="PANTHER" id="PTHR42755">
    <property type="entry name" value="3-DEOXY-MANNO-OCTULOSONATE CYTIDYLYLTRANSFERASE"/>
    <property type="match status" value="1"/>
</dbReference>
<dbReference type="AlphaFoldDB" id="V5SE44"/>
<reference evidence="12 13" key="1">
    <citation type="journal article" date="2014" name="Genome Announc.">
        <title>Complete Genome Sequence of Hyphomicrobium nitrativorans Strain NL23, a Denitrifying Bacterium Isolated from Biofilm of a Methanol-Fed Denitrification System Treating Seawater at the Montreal Biodome.</title>
        <authorList>
            <person name="Martineau C."/>
            <person name="Villeneuve C."/>
            <person name="Mauffrey F."/>
            <person name="Villemur R."/>
        </authorList>
    </citation>
    <scope>NUCLEOTIDE SEQUENCE [LARGE SCALE GENOMIC DNA]</scope>
    <source>
        <strain evidence="12">NL23</strain>
    </source>
</reference>
<dbReference type="UniPathway" id="UPA00958"/>
<organism evidence="12 13">
    <name type="scientific">Hyphomicrobium nitrativorans NL23</name>
    <dbReference type="NCBI Taxonomy" id="1029756"/>
    <lineage>
        <taxon>Bacteria</taxon>
        <taxon>Pseudomonadati</taxon>
        <taxon>Pseudomonadota</taxon>
        <taxon>Alphaproteobacteria</taxon>
        <taxon>Hyphomicrobiales</taxon>
        <taxon>Hyphomicrobiaceae</taxon>
        <taxon>Hyphomicrobium</taxon>
    </lineage>
</organism>
<evidence type="ECO:0000256" key="1">
    <source>
        <dbReference type="ARBA" id="ARBA00003394"/>
    </source>
</evidence>
<evidence type="ECO:0000256" key="7">
    <source>
        <dbReference type="ARBA" id="ARBA00049183"/>
    </source>
</evidence>
<dbReference type="HOGENOM" id="CLU_399433_0_0_5"/>
<dbReference type="InterPro" id="IPR038107">
    <property type="entry name" value="Glycos_transf_N_sf"/>
</dbReference>
<dbReference type="InterPro" id="IPR039901">
    <property type="entry name" value="Kdotransferase"/>
</dbReference>
<dbReference type="GO" id="GO:0005886">
    <property type="term" value="C:plasma membrane"/>
    <property type="evidence" value="ECO:0007669"/>
    <property type="project" value="TreeGrafter"/>
</dbReference>
<feature type="domain" description="3-deoxy-D-manno-octulosonic-acid transferase N-terminal" evidence="11">
    <location>
        <begin position="283"/>
        <end position="457"/>
    </location>
</feature>
<evidence type="ECO:0000256" key="3">
    <source>
        <dbReference type="ARBA" id="ARBA00012621"/>
    </source>
</evidence>
<evidence type="ECO:0000259" key="11">
    <source>
        <dbReference type="Pfam" id="PF04413"/>
    </source>
</evidence>
<dbReference type="GO" id="GO:0009244">
    <property type="term" value="P:lipopolysaccharide core region biosynthetic process"/>
    <property type="evidence" value="ECO:0007669"/>
    <property type="project" value="UniProtKB-UniPathway"/>
</dbReference>
<evidence type="ECO:0000313" key="13">
    <source>
        <dbReference type="Proteomes" id="UP000018542"/>
    </source>
</evidence>
<dbReference type="KEGG" id="hni:W911_10755"/>